<proteinExistence type="predicted"/>
<dbReference type="EMBL" id="JBHPBY010000178">
    <property type="protein sequence ID" value="MFC1851331.1"/>
    <property type="molecule type" value="Genomic_DNA"/>
</dbReference>
<evidence type="ECO:0000256" key="1">
    <source>
        <dbReference type="ARBA" id="ARBA00022448"/>
    </source>
</evidence>
<comment type="caution">
    <text evidence="7">The sequence shown here is derived from an EMBL/GenBank/DDBJ whole genome shotgun (WGS) entry which is preliminary data.</text>
</comment>
<sequence length="223" mass="25559">MKRNILAIGFVLCVLASTMTVGLEENEKQFIFLLGQDGQFKLKQPLVRFNHDKHTAMLKQNCAICHYANEETKKVCLLVKGSEKLNENKNAYHAVCLDCHKKEASKHDTIPVKCEQCHDKQFKKAHEPLKVLFRHSNHPNLIKDEVGCLKCHTKVNDKKLKEIHVCTSCHDDRDNKGVSQRKYGHVYCFQCHFKTAEELKNISCVLCHNIPPNAVFPTIVPEI</sequence>
<evidence type="ECO:0000313" key="7">
    <source>
        <dbReference type="EMBL" id="MFC1851331.1"/>
    </source>
</evidence>
<dbReference type="PANTHER" id="PTHR39425:SF1">
    <property type="entry name" value="CYTOCHROME C7-LIKE DOMAIN-CONTAINING PROTEIN"/>
    <property type="match status" value="1"/>
</dbReference>
<keyword evidence="1" id="KW-0813">Transport</keyword>
<accession>A0ABV6YYQ5</accession>
<dbReference type="PANTHER" id="PTHR39425">
    <property type="entry name" value="LIPOPROTEIN CYTOCHROME C"/>
    <property type="match status" value="1"/>
</dbReference>
<dbReference type="InterPro" id="IPR036280">
    <property type="entry name" value="Multihaem_cyt_sf"/>
</dbReference>
<gene>
    <name evidence="7" type="ORF">ACFL27_14130</name>
</gene>
<evidence type="ECO:0000256" key="3">
    <source>
        <dbReference type="ARBA" id="ARBA00022723"/>
    </source>
</evidence>
<evidence type="ECO:0000256" key="2">
    <source>
        <dbReference type="ARBA" id="ARBA00022617"/>
    </source>
</evidence>
<evidence type="ECO:0000256" key="4">
    <source>
        <dbReference type="ARBA" id="ARBA00022982"/>
    </source>
</evidence>
<dbReference type="Gene3D" id="3.90.10.10">
    <property type="entry name" value="Cytochrome C3"/>
    <property type="match status" value="2"/>
</dbReference>
<keyword evidence="4" id="KW-0249">Electron transport</keyword>
<keyword evidence="5" id="KW-0408">Iron</keyword>
<dbReference type="SUPFAM" id="SSF48695">
    <property type="entry name" value="Multiheme cytochromes"/>
    <property type="match status" value="1"/>
</dbReference>
<dbReference type="CDD" id="cd08168">
    <property type="entry name" value="Cytochrom_C3"/>
    <property type="match status" value="1"/>
</dbReference>
<evidence type="ECO:0000256" key="5">
    <source>
        <dbReference type="ARBA" id="ARBA00023004"/>
    </source>
</evidence>
<keyword evidence="2" id="KW-0349">Heme</keyword>
<evidence type="ECO:0000259" key="6">
    <source>
        <dbReference type="Pfam" id="PF02085"/>
    </source>
</evidence>
<keyword evidence="3" id="KW-0479">Metal-binding</keyword>
<evidence type="ECO:0000313" key="8">
    <source>
        <dbReference type="Proteomes" id="UP001594351"/>
    </source>
</evidence>
<dbReference type="InterPro" id="IPR020942">
    <property type="entry name" value="Cyt_c_III_dom"/>
</dbReference>
<keyword evidence="8" id="KW-1185">Reference proteome</keyword>
<feature type="domain" description="Class III cytochrome C" evidence="6">
    <location>
        <begin position="42"/>
        <end position="118"/>
    </location>
</feature>
<organism evidence="7 8">
    <name type="scientific">candidate division CSSED10-310 bacterium</name>
    <dbReference type="NCBI Taxonomy" id="2855610"/>
    <lineage>
        <taxon>Bacteria</taxon>
        <taxon>Bacteria division CSSED10-310</taxon>
    </lineage>
</organism>
<dbReference type="Pfam" id="PF02085">
    <property type="entry name" value="Cytochrom_CIII"/>
    <property type="match status" value="1"/>
</dbReference>
<dbReference type="Proteomes" id="UP001594351">
    <property type="component" value="Unassembled WGS sequence"/>
</dbReference>
<name>A0ABV6YYQ5_UNCC1</name>
<protein>
    <submittedName>
        <fullName evidence="7">Cytochrome c3 family protein</fullName>
    </submittedName>
</protein>
<reference evidence="7 8" key="1">
    <citation type="submission" date="2024-09" db="EMBL/GenBank/DDBJ databases">
        <title>Laminarin stimulates single cell rates of sulfate reduction while oxygen inhibits transcriptomic activity in coastal marine sediment.</title>
        <authorList>
            <person name="Lindsay M."/>
            <person name="Orcutt B."/>
            <person name="Emerson D."/>
            <person name="Stepanauskas R."/>
            <person name="D'Angelo T."/>
        </authorList>
    </citation>
    <scope>NUCLEOTIDE SEQUENCE [LARGE SCALE GENOMIC DNA]</scope>
    <source>
        <strain evidence="7">SAG AM-311-K15</strain>
    </source>
</reference>